<dbReference type="Gene3D" id="3.40.50.1000">
    <property type="entry name" value="HAD superfamily/HAD-like"/>
    <property type="match status" value="1"/>
</dbReference>
<dbReference type="GO" id="GO:0008253">
    <property type="term" value="F:5'-nucleotidase activity"/>
    <property type="evidence" value="ECO:0007669"/>
    <property type="project" value="UniProtKB-EC"/>
</dbReference>
<dbReference type="SFLD" id="SFLDS00003">
    <property type="entry name" value="Haloacid_Dehalogenase"/>
    <property type="match status" value="1"/>
</dbReference>
<protein>
    <submittedName>
        <fullName evidence="1">DUMP phosphatase</fullName>
        <ecNumber evidence="1">3.1.3.5</ecNumber>
    </submittedName>
</protein>
<dbReference type="NCBIfam" id="NF006976">
    <property type="entry name" value="PRK09449.1"/>
    <property type="match status" value="1"/>
</dbReference>
<dbReference type="STRING" id="1515746.HR45_09895"/>
<dbReference type="InterPro" id="IPR011951">
    <property type="entry name" value="HAD-SF_hydro_IA_YjjG/PynA"/>
</dbReference>
<dbReference type="AlphaFoldDB" id="A0A094LRB1"/>
<dbReference type="PANTHER" id="PTHR47478:SF1">
    <property type="entry name" value="PYRIMIDINE 5'-NUCLEOTIDASE YJJG"/>
    <property type="match status" value="1"/>
</dbReference>
<evidence type="ECO:0000313" key="2">
    <source>
        <dbReference type="Proteomes" id="UP000029264"/>
    </source>
</evidence>
<dbReference type="RefSeq" id="WP_037442337.1">
    <property type="nucleotide sequence ID" value="NZ_JPEO01000005.1"/>
</dbReference>
<gene>
    <name evidence="1" type="ORF">HR45_09895</name>
</gene>
<sequence length="236" mass="26374">MDGHYSQFDWIVFDADETLFQFDAQRGLQLTFAHYGFDFSDAEFERYKAVNVALWQAYERGEVVAAEVQVQRFEYWGRLLNQPPVILNQHYLNTMGDICEMLPGVASLLQRLAGKVRLGIITNGFASLQPVRLARTGIADIIEMLVVSELVGAAKPDVAIFEHALQQMGDVLPARVLMVGDNPFTDIKGGNNAGMKTCWLNVTGRAVPEGVVPTWQVPTMFHLEQLLFAPTDVLSR</sequence>
<dbReference type="PANTHER" id="PTHR47478">
    <property type="match status" value="1"/>
</dbReference>
<dbReference type="EMBL" id="JPEO01000005">
    <property type="protein sequence ID" value="KFZ37718.1"/>
    <property type="molecule type" value="Genomic_DNA"/>
</dbReference>
<organism evidence="1 2">
    <name type="scientific">Shewanella mangrovi</name>
    <dbReference type="NCBI Taxonomy" id="1515746"/>
    <lineage>
        <taxon>Bacteria</taxon>
        <taxon>Pseudomonadati</taxon>
        <taxon>Pseudomonadota</taxon>
        <taxon>Gammaproteobacteria</taxon>
        <taxon>Alteromonadales</taxon>
        <taxon>Shewanellaceae</taxon>
        <taxon>Shewanella</taxon>
    </lineage>
</organism>
<reference evidence="1 2" key="1">
    <citation type="submission" date="2014-06" db="EMBL/GenBank/DDBJ databases">
        <title>Shewanella sp. YQH10.</title>
        <authorList>
            <person name="Liu Y."/>
            <person name="Zeng R."/>
        </authorList>
    </citation>
    <scope>NUCLEOTIDE SEQUENCE [LARGE SCALE GENOMIC DNA]</scope>
    <source>
        <strain evidence="1 2">YQH10</strain>
    </source>
</reference>
<dbReference type="NCBIfam" id="TIGR01509">
    <property type="entry name" value="HAD-SF-IA-v3"/>
    <property type="match status" value="1"/>
</dbReference>
<accession>A0A094LRB1</accession>
<dbReference type="InterPro" id="IPR052550">
    <property type="entry name" value="Pyrimidine_5'-ntase_YjjG"/>
</dbReference>
<evidence type="ECO:0000313" key="1">
    <source>
        <dbReference type="EMBL" id="KFZ37718.1"/>
    </source>
</evidence>
<keyword evidence="1" id="KW-0378">Hydrolase</keyword>
<name>A0A094LRB1_9GAMM</name>
<dbReference type="Gene3D" id="1.10.150.240">
    <property type="entry name" value="Putative phosphatase, domain 2"/>
    <property type="match status" value="1"/>
</dbReference>
<dbReference type="NCBIfam" id="TIGR02254">
    <property type="entry name" value="YjjG_YfnB"/>
    <property type="match status" value="1"/>
</dbReference>
<dbReference type="SUPFAM" id="SSF56784">
    <property type="entry name" value="HAD-like"/>
    <property type="match status" value="1"/>
</dbReference>
<dbReference type="InterPro" id="IPR023214">
    <property type="entry name" value="HAD_sf"/>
</dbReference>
<dbReference type="InterPro" id="IPR023198">
    <property type="entry name" value="PGP-like_dom2"/>
</dbReference>
<dbReference type="Pfam" id="PF00702">
    <property type="entry name" value="Hydrolase"/>
    <property type="match status" value="1"/>
</dbReference>
<dbReference type="InterPro" id="IPR036412">
    <property type="entry name" value="HAD-like_sf"/>
</dbReference>
<keyword evidence="2" id="KW-1185">Reference proteome</keyword>
<dbReference type="EC" id="3.1.3.5" evidence="1"/>
<dbReference type="SFLD" id="SFLDG01129">
    <property type="entry name" value="C1.5:_HAD__Beta-PGM__Phosphata"/>
    <property type="match status" value="1"/>
</dbReference>
<comment type="caution">
    <text evidence="1">The sequence shown here is derived from an EMBL/GenBank/DDBJ whole genome shotgun (WGS) entry which is preliminary data.</text>
</comment>
<dbReference type="eggNOG" id="COG1011">
    <property type="taxonomic scope" value="Bacteria"/>
</dbReference>
<dbReference type="InterPro" id="IPR006439">
    <property type="entry name" value="HAD-SF_hydro_IA"/>
</dbReference>
<proteinExistence type="predicted"/>
<dbReference type="NCBIfam" id="TIGR01549">
    <property type="entry name" value="HAD-SF-IA-v1"/>
    <property type="match status" value="1"/>
</dbReference>
<dbReference type="OrthoDB" id="148966at2"/>
<dbReference type="Proteomes" id="UP000029264">
    <property type="component" value="Unassembled WGS sequence"/>
</dbReference>